<dbReference type="Proteomes" id="UP000249497">
    <property type="component" value="Unassembled WGS sequence"/>
</dbReference>
<reference evidence="2 3" key="1">
    <citation type="submission" date="2018-02" db="EMBL/GenBank/DDBJ databases">
        <title>The genomes of Aspergillus section Nigri reveals drivers in fungal speciation.</title>
        <authorList>
            <consortium name="DOE Joint Genome Institute"/>
            <person name="Vesth T.C."/>
            <person name="Nybo J."/>
            <person name="Theobald S."/>
            <person name="Brandl J."/>
            <person name="Frisvad J.C."/>
            <person name="Nielsen K.F."/>
            <person name="Lyhne E.K."/>
            <person name="Kogle M.E."/>
            <person name="Kuo A."/>
            <person name="Riley R."/>
            <person name="Clum A."/>
            <person name="Nolan M."/>
            <person name="Lipzen A."/>
            <person name="Salamov A."/>
            <person name="Henrissat B."/>
            <person name="Wiebenga A."/>
            <person name="De vries R.P."/>
            <person name="Grigoriev I.V."/>
            <person name="Mortensen U.H."/>
            <person name="Andersen M.R."/>
            <person name="Baker S.E."/>
        </authorList>
    </citation>
    <scope>NUCLEOTIDE SEQUENCE [LARGE SCALE GENOMIC DNA]</scope>
    <source>
        <strain evidence="2 3">CBS 114.51</strain>
    </source>
</reference>
<accession>A0A8T8XCM1</accession>
<proteinExistence type="predicted"/>
<dbReference type="RefSeq" id="XP_025531705.1">
    <property type="nucleotide sequence ID" value="XM_025666473.1"/>
</dbReference>
<keyword evidence="1" id="KW-0732">Signal</keyword>
<evidence type="ECO:0000313" key="3">
    <source>
        <dbReference type="Proteomes" id="UP000249497"/>
    </source>
</evidence>
<dbReference type="GeneID" id="37170165"/>
<feature type="signal peptide" evidence="1">
    <location>
        <begin position="1"/>
        <end position="38"/>
    </location>
</feature>
<organism evidence="2 3">
    <name type="scientific">Aspergillus japonicus CBS 114.51</name>
    <dbReference type="NCBI Taxonomy" id="1448312"/>
    <lineage>
        <taxon>Eukaryota</taxon>
        <taxon>Fungi</taxon>
        <taxon>Dikarya</taxon>
        <taxon>Ascomycota</taxon>
        <taxon>Pezizomycotina</taxon>
        <taxon>Eurotiomycetes</taxon>
        <taxon>Eurotiomycetidae</taxon>
        <taxon>Eurotiales</taxon>
        <taxon>Aspergillaceae</taxon>
        <taxon>Aspergillus</taxon>
        <taxon>Aspergillus subgen. Circumdati</taxon>
    </lineage>
</organism>
<keyword evidence="3" id="KW-1185">Reference proteome</keyword>
<evidence type="ECO:0000313" key="2">
    <source>
        <dbReference type="EMBL" id="RAH85811.1"/>
    </source>
</evidence>
<gene>
    <name evidence="2" type="ORF">BO86DRAFT_167310</name>
</gene>
<feature type="chain" id="PRO_5035927721" evidence="1">
    <location>
        <begin position="39"/>
        <end position="78"/>
    </location>
</feature>
<protein>
    <submittedName>
        <fullName evidence="2">Uncharacterized protein</fullName>
    </submittedName>
</protein>
<name>A0A8T8XCM1_ASPJA</name>
<dbReference type="EMBL" id="KZ824774">
    <property type="protein sequence ID" value="RAH85811.1"/>
    <property type="molecule type" value="Genomic_DNA"/>
</dbReference>
<evidence type="ECO:0000256" key="1">
    <source>
        <dbReference type="SAM" id="SignalP"/>
    </source>
</evidence>
<dbReference type="AlphaFoldDB" id="A0A8T8XCM1"/>
<sequence>MGREDGGKRREGNRGKEKLFFLFLISLGLFSRFPQIPAKPPWPAECTKRGERRRNQQFWRWFEVDGRSKRKTVSHRLQ</sequence>